<name>A0A1W6NXA7_9RHOB</name>
<evidence type="ECO:0000313" key="17">
    <source>
        <dbReference type="Proteomes" id="UP000242447"/>
    </source>
</evidence>
<dbReference type="RefSeq" id="WP_085785505.1">
    <property type="nucleotide sequence ID" value="NZ_CP019937.1"/>
</dbReference>
<dbReference type="InterPro" id="IPR012910">
    <property type="entry name" value="Plug_dom"/>
</dbReference>
<dbReference type="PROSITE" id="PS52016">
    <property type="entry name" value="TONB_DEPENDENT_REC_3"/>
    <property type="match status" value="1"/>
</dbReference>
<dbReference type="PANTHER" id="PTHR30069">
    <property type="entry name" value="TONB-DEPENDENT OUTER MEMBRANE RECEPTOR"/>
    <property type="match status" value="1"/>
</dbReference>
<evidence type="ECO:0000256" key="13">
    <source>
        <dbReference type="SAM" id="SignalP"/>
    </source>
</evidence>
<dbReference type="Pfam" id="PF00593">
    <property type="entry name" value="TonB_dep_Rec_b-barrel"/>
    <property type="match status" value="1"/>
</dbReference>
<protein>
    <submittedName>
        <fullName evidence="16">TonB-dependent receptor</fullName>
    </submittedName>
</protein>
<dbReference type="KEGG" id="kro:BVG79_00520"/>
<evidence type="ECO:0000259" key="15">
    <source>
        <dbReference type="Pfam" id="PF07715"/>
    </source>
</evidence>
<keyword evidence="2 10" id="KW-0813">Transport</keyword>
<dbReference type="InterPro" id="IPR036942">
    <property type="entry name" value="Beta-barrel_TonB_sf"/>
</dbReference>
<dbReference type="InterPro" id="IPR039426">
    <property type="entry name" value="TonB-dep_rcpt-like"/>
</dbReference>
<evidence type="ECO:0000256" key="6">
    <source>
        <dbReference type="ARBA" id="ARBA00023065"/>
    </source>
</evidence>
<proteinExistence type="inferred from homology"/>
<evidence type="ECO:0000256" key="2">
    <source>
        <dbReference type="ARBA" id="ARBA00022448"/>
    </source>
</evidence>
<feature type="signal peptide" evidence="13">
    <location>
        <begin position="1"/>
        <end position="23"/>
    </location>
</feature>
<dbReference type="PANTHER" id="PTHR30069:SF53">
    <property type="entry name" value="COLICIN I RECEPTOR-RELATED"/>
    <property type="match status" value="1"/>
</dbReference>
<evidence type="ECO:0000256" key="9">
    <source>
        <dbReference type="ARBA" id="ARBA00023237"/>
    </source>
</evidence>
<dbReference type="GO" id="GO:0006811">
    <property type="term" value="P:monoatomic ion transport"/>
    <property type="evidence" value="ECO:0007669"/>
    <property type="project" value="UniProtKB-KW"/>
</dbReference>
<evidence type="ECO:0000256" key="10">
    <source>
        <dbReference type="PROSITE-ProRule" id="PRU01360"/>
    </source>
</evidence>
<evidence type="ECO:0000256" key="5">
    <source>
        <dbReference type="ARBA" id="ARBA00022729"/>
    </source>
</evidence>
<keyword evidence="6" id="KW-0406">Ion transport</keyword>
<feature type="chain" id="PRO_5013320814" evidence="13">
    <location>
        <begin position="24"/>
        <end position="595"/>
    </location>
</feature>
<evidence type="ECO:0000256" key="7">
    <source>
        <dbReference type="ARBA" id="ARBA00023077"/>
    </source>
</evidence>
<dbReference type="Gene3D" id="2.40.170.20">
    <property type="entry name" value="TonB-dependent receptor, beta-barrel domain"/>
    <property type="match status" value="1"/>
</dbReference>
<gene>
    <name evidence="16" type="primary">btuB</name>
    <name evidence="16" type="ORF">BVG79_00520</name>
</gene>
<keyword evidence="16" id="KW-0675">Receptor</keyword>
<dbReference type="InterPro" id="IPR037066">
    <property type="entry name" value="Plug_dom_sf"/>
</dbReference>
<dbReference type="PROSITE" id="PS01156">
    <property type="entry name" value="TONB_DEPENDENT_REC_2"/>
    <property type="match status" value="1"/>
</dbReference>
<reference evidence="16 17" key="1">
    <citation type="submission" date="2017-02" db="EMBL/GenBank/DDBJ databases">
        <title>Ketogulonicigenium robustum SPU B003 Genome sequencing and assembly.</title>
        <authorList>
            <person name="Li Y."/>
            <person name="Liu L."/>
            <person name="Wang C."/>
            <person name="Zhang M."/>
            <person name="Zhang T."/>
            <person name="Zhang Y."/>
        </authorList>
    </citation>
    <scope>NUCLEOTIDE SEQUENCE [LARGE SCALE GENOMIC DNA]</scope>
    <source>
        <strain evidence="16 17">SPU_B003</strain>
    </source>
</reference>
<organism evidence="16 17">
    <name type="scientific">Ketogulonicigenium robustum</name>
    <dbReference type="NCBI Taxonomy" id="92947"/>
    <lineage>
        <taxon>Bacteria</taxon>
        <taxon>Pseudomonadati</taxon>
        <taxon>Pseudomonadota</taxon>
        <taxon>Alphaproteobacteria</taxon>
        <taxon>Rhodobacterales</taxon>
        <taxon>Roseobacteraceae</taxon>
        <taxon>Ketogulonicigenium</taxon>
    </lineage>
</organism>
<dbReference type="GO" id="GO:0009279">
    <property type="term" value="C:cell outer membrane"/>
    <property type="evidence" value="ECO:0007669"/>
    <property type="project" value="UniProtKB-SubCell"/>
</dbReference>
<evidence type="ECO:0000256" key="8">
    <source>
        <dbReference type="ARBA" id="ARBA00023136"/>
    </source>
</evidence>
<dbReference type="SUPFAM" id="SSF56935">
    <property type="entry name" value="Porins"/>
    <property type="match status" value="1"/>
</dbReference>
<dbReference type="InterPro" id="IPR010917">
    <property type="entry name" value="TonB_rcpt_CS"/>
</dbReference>
<evidence type="ECO:0000256" key="3">
    <source>
        <dbReference type="ARBA" id="ARBA00022452"/>
    </source>
</evidence>
<evidence type="ECO:0000313" key="16">
    <source>
        <dbReference type="EMBL" id="ARO13872.1"/>
    </source>
</evidence>
<keyword evidence="17" id="KW-1185">Reference proteome</keyword>
<keyword evidence="3 10" id="KW-1134">Transmembrane beta strand</keyword>
<dbReference type="Proteomes" id="UP000242447">
    <property type="component" value="Chromosome"/>
</dbReference>
<dbReference type="Pfam" id="PF07715">
    <property type="entry name" value="Plug"/>
    <property type="match status" value="1"/>
</dbReference>
<feature type="short sequence motif" description="TonB C-terminal box" evidence="11">
    <location>
        <begin position="578"/>
        <end position="595"/>
    </location>
</feature>
<dbReference type="GO" id="GO:0015889">
    <property type="term" value="P:cobalamin transport"/>
    <property type="evidence" value="ECO:0007669"/>
    <property type="project" value="TreeGrafter"/>
</dbReference>
<evidence type="ECO:0000256" key="12">
    <source>
        <dbReference type="RuleBase" id="RU003357"/>
    </source>
</evidence>
<dbReference type="InterPro" id="IPR000531">
    <property type="entry name" value="Beta-barrel_TonB"/>
</dbReference>
<dbReference type="OrthoDB" id="9760333at2"/>
<evidence type="ECO:0000259" key="14">
    <source>
        <dbReference type="Pfam" id="PF00593"/>
    </source>
</evidence>
<feature type="domain" description="TonB-dependent receptor plug" evidence="15">
    <location>
        <begin position="51"/>
        <end position="154"/>
    </location>
</feature>
<sequence>MTFRALTTLSTLALTATASTAFAQSTQPVPSRTLGPIVISAGLAPIAANRTGVVAEVIEDADSGGQTALSTLLQGLPGFNLTQSGGYGQTSGFTLRGASQNYVPVFIDGIDVTDPSMGQVAFDFATLTTGGLQRIEVLPGSQSAIYGARAVGGAINITSATATQSGTHYRADAEYGSRNTRALSFGVAHLDDHLSATATLSTLATDGISAVAGGAEDDAADATRLGFNLAYTLDNGAVIGGAGFAARAHADYDDFGADADNTSRSDSTGVRLYADFDAAGLRHTVAISHYGIERDYDEAYGSTHYTGTRNKLSWLATTALSETTGLTFGADTTREVYDESGMYGASNGKNTITGVFAEGTFALRPDFDLSASIRHDDHSAFGSYDSARLAAVWRASRDWTLRGQVGNGFRAPSGYELFGPYGNAGLRPETSQSSEFSVEYALPADGFVRATWFDLKIDDLIDWVGGSYQQVAGTTHRQGAVIEGEVALTAWLRATASYTRTQSTPMSANVVGDAYLLGLAAQLGDATVARFDVKHAADRATLPDYTVANLAVTHDFTESLQGRFRIENLFDADYQLVSGYGTAGRSVFVGLGADF</sequence>
<evidence type="ECO:0000256" key="11">
    <source>
        <dbReference type="PROSITE-ProRule" id="PRU10144"/>
    </source>
</evidence>
<feature type="domain" description="TonB-dependent receptor-like beta-barrel" evidence="14">
    <location>
        <begin position="211"/>
        <end position="569"/>
    </location>
</feature>
<accession>A0A1W6NXA7</accession>
<keyword evidence="5 13" id="KW-0732">Signal</keyword>
<keyword evidence="7 12" id="KW-0798">TonB box</keyword>
<comment type="subcellular location">
    <subcellularLocation>
        <location evidence="1 10">Cell outer membrane</location>
        <topology evidence="1 10">Multi-pass membrane protein</topology>
    </subcellularLocation>
</comment>
<keyword evidence="8 10" id="KW-0472">Membrane</keyword>
<dbReference type="EMBL" id="CP019937">
    <property type="protein sequence ID" value="ARO13872.1"/>
    <property type="molecule type" value="Genomic_DNA"/>
</dbReference>
<comment type="similarity">
    <text evidence="10 12">Belongs to the TonB-dependent receptor family.</text>
</comment>
<evidence type="ECO:0000256" key="1">
    <source>
        <dbReference type="ARBA" id="ARBA00004571"/>
    </source>
</evidence>
<keyword evidence="9 10" id="KW-0998">Cell outer membrane</keyword>
<dbReference type="AlphaFoldDB" id="A0A1W6NXA7"/>
<evidence type="ECO:0000256" key="4">
    <source>
        <dbReference type="ARBA" id="ARBA00022692"/>
    </source>
</evidence>
<dbReference type="Gene3D" id="2.170.130.10">
    <property type="entry name" value="TonB-dependent receptor, plug domain"/>
    <property type="match status" value="1"/>
</dbReference>
<keyword evidence="4 10" id="KW-0812">Transmembrane</keyword>
<dbReference type="STRING" id="92947.BVG79_00520"/>